<reference evidence="2" key="1">
    <citation type="submission" date="2025-08" db="UniProtKB">
        <authorList>
            <consortium name="RefSeq"/>
        </authorList>
    </citation>
    <scope>IDENTIFICATION</scope>
</reference>
<protein>
    <recommendedName>
        <fullName evidence="3">Integrase zinc-binding domain-containing protein</fullName>
    </recommendedName>
</protein>
<dbReference type="PANTHER" id="PTHR47331:SF1">
    <property type="entry name" value="GAG-LIKE PROTEIN"/>
    <property type="match status" value="1"/>
</dbReference>
<accession>A0ABM3CQ91</accession>
<dbReference type="InterPro" id="IPR008042">
    <property type="entry name" value="Retrotrans_Pao"/>
</dbReference>
<evidence type="ECO:0000313" key="2">
    <source>
        <dbReference type="RefSeq" id="XP_045548729.1"/>
    </source>
</evidence>
<dbReference type="InterPro" id="IPR043502">
    <property type="entry name" value="DNA/RNA_pol_sf"/>
</dbReference>
<sequence length="625" mass="71921">MMADIEGMFHQVRVHEDDLVFLRFLWWPDGDTSKRLEEYRMTVHLFGAISSPSCANFALRKTAEDNCERYDEEVIQTVKSNFYVDDCLKSVATEEQAIALTKNLRDVCSQGGFKLTKWVGNSHAVLASIPDEHKAKQIKELDLDREKLPVERALGIRWNIERDAFTFRVIVKNRPLTRRGILSTVSSVYDPLGFLAPFVLKAKQILQVLCKLKCGWDEVIPEEHSISWKRWLSELDQLTRFQIDRCMMPENFGQVKTAQLHHFGDASEQGYGTASYLRFTNGMGKVHIAFILGKSRVTPLKQMMIPRLELAAATLAVRVDRMLRLELQIELEESTFWTDSQSVLKYIRNDTKRFHTFVANRVAMIRDLSKAKQWRYLNSKHNPADDASRGLHVEIFLNSKRWRKGPDFLEKTETQWPKVPEELGSIPSDDPEVRKDVIVNSTCVEEKSPTSKLIEYYSTWNSLKKAVAWMLKLKRLLLQLSQKRKVLTQTDPGSDQCLTNSLKEQIDKFKLTFGKESLSVDDLDKAEKAIIRFEQRQHFKQEIALVVKGKQCAKRNGSICKLDPIVDNGILRVGGRLSKAAMPTELKNPMILPKDSYISKLILLHIHEQVGHSGRGHMLSRLRQR</sequence>
<dbReference type="RefSeq" id="XP_045548729.1">
    <property type="nucleotide sequence ID" value="XM_045692773.1"/>
</dbReference>
<proteinExistence type="predicted"/>
<dbReference type="Pfam" id="PF05380">
    <property type="entry name" value="Peptidase_A17"/>
    <property type="match status" value="1"/>
</dbReference>
<dbReference type="Proteomes" id="UP001652741">
    <property type="component" value="Chromosome ssa13"/>
</dbReference>
<name>A0ABM3CQ91_SALSA</name>
<organism evidence="1 2">
    <name type="scientific">Salmo salar</name>
    <name type="common">Atlantic salmon</name>
    <dbReference type="NCBI Taxonomy" id="8030"/>
    <lineage>
        <taxon>Eukaryota</taxon>
        <taxon>Metazoa</taxon>
        <taxon>Chordata</taxon>
        <taxon>Craniata</taxon>
        <taxon>Vertebrata</taxon>
        <taxon>Euteleostomi</taxon>
        <taxon>Actinopterygii</taxon>
        <taxon>Neopterygii</taxon>
        <taxon>Teleostei</taxon>
        <taxon>Protacanthopterygii</taxon>
        <taxon>Salmoniformes</taxon>
        <taxon>Salmonidae</taxon>
        <taxon>Salmoninae</taxon>
        <taxon>Salmo</taxon>
    </lineage>
</organism>
<gene>
    <name evidence="2" type="primary">LOC123726166</name>
</gene>
<keyword evidence="1" id="KW-1185">Reference proteome</keyword>
<dbReference type="PANTHER" id="PTHR47331">
    <property type="entry name" value="PHD-TYPE DOMAIN-CONTAINING PROTEIN"/>
    <property type="match status" value="1"/>
</dbReference>
<dbReference type="SUPFAM" id="SSF56672">
    <property type="entry name" value="DNA/RNA polymerases"/>
    <property type="match status" value="1"/>
</dbReference>
<dbReference type="GeneID" id="123726166"/>
<evidence type="ECO:0000313" key="1">
    <source>
        <dbReference type="Proteomes" id="UP001652741"/>
    </source>
</evidence>
<evidence type="ECO:0008006" key="3">
    <source>
        <dbReference type="Google" id="ProtNLM"/>
    </source>
</evidence>